<dbReference type="AlphaFoldDB" id="A0A0C9Y0Q3"/>
<dbReference type="HOGENOM" id="CLU_117309_0_0_1"/>
<keyword evidence="2" id="KW-1185">Reference proteome</keyword>
<accession>A0A0C9Y0Q3</accession>
<dbReference type="EMBL" id="KN834424">
    <property type="protein sequence ID" value="KIK10801.1"/>
    <property type="molecule type" value="Genomic_DNA"/>
</dbReference>
<gene>
    <name evidence="1" type="ORF">PISMIDRAFT_20089</name>
</gene>
<name>A0A0C9Y0Q3_9AGAM</name>
<protein>
    <submittedName>
        <fullName evidence="1">Uncharacterized protein</fullName>
    </submittedName>
</protein>
<evidence type="ECO:0000313" key="1">
    <source>
        <dbReference type="EMBL" id="KIK10801.1"/>
    </source>
</evidence>
<dbReference type="Proteomes" id="UP000054018">
    <property type="component" value="Unassembled WGS sequence"/>
</dbReference>
<dbReference type="OrthoDB" id="2707781at2759"/>
<evidence type="ECO:0000313" key="2">
    <source>
        <dbReference type="Proteomes" id="UP000054018"/>
    </source>
</evidence>
<organism evidence="1 2">
    <name type="scientific">Pisolithus microcarpus 441</name>
    <dbReference type="NCBI Taxonomy" id="765257"/>
    <lineage>
        <taxon>Eukaryota</taxon>
        <taxon>Fungi</taxon>
        <taxon>Dikarya</taxon>
        <taxon>Basidiomycota</taxon>
        <taxon>Agaricomycotina</taxon>
        <taxon>Agaricomycetes</taxon>
        <taxon>Agaricomycetidae</taxon>
        <taxon>Boletales</taxon>
        <taxon>Sclerodermatineae</taxon>
        <taxon>Pisolithaceae</taxon>
        <taxon>Pisolithus</taxon>
    </lineage>
</organism>
<sequence>MPTELVFARPPTITMVEDVVLVDVDGLTSDWDTYTFSLDILSPGTKRIVLRVQHPDFHKRDCPRVREPYAQSVQLENVMLEYIEAIKSEESTELPPGSMVETSQCHGPSKDIEACVKSELGDNHVTTFIKSEEQVEVRTKLDTAGNGTNVPISPFPCRVLTRCTGNPATEEGMPLQPWKYYVRSFHPSILPHEIARRNEAINACEERLERGEKRRRVL</sequence>
<proteinExistence type="predicted"/>
<reference evidence="1 2" key="1">
    <citation type="submission" date="2014-04" db="EMBL/GenBank/DDBJ databases">
        <authorList>
            <consortium name="DOE Joint Genome Institute"/>
            <person name="Kuo A."/>
            <person name="Kohler A."/>
            <person name="Costa M.D."/>
            <person name="Nagy L.G."/>
            <person name="Floudas D."/>
            <person name="Copeland A."/>
            <person name="Barry K.W."/>
            <person name="Cichocki N."/>
            <person name="Veneault-Fourrey C."/>
            <person name="LaButti K."/>
            <person name="Lindquist E.A."/>
            <person name="Lipzen A."/>
            <person name="Lundell T."/>
            <person name="Morin E."/>
            <person name="Murat C."/>
            <person name="Sun H."/>
            <person name="Tunlid A."/>
            <person name="Henrissat B."/>
            <person name="Grigoriev I.V."/>
            <person name="Hibbett D.S."/>
            <person name="Martin F."/>
            <person name="Nordberg H.P."/>
            <person name="Cantor M.N."/>
            <person name="Hua S.X."/>
        </authorList>
    </citation>
    <scope>NUCLEOTIDE SEQUENCE [LARGE SCALE GENOMIC DNA]</scope>
    <source>
        <strain evidence="1 2">441</strain>
    </source>
</reference>
<reference evidence="2" key="2">
    <citation type="submission" date="2015-01" db="EMBL/GenBank/DDBJ databases">
        <title>Evolutionary Origins and Diversification of the Mycorrhizal Mutualists.</title>
        <authorList>
            <consortium name="DOE Joint Genome Institute"/>
            <consortium name="Mycorrhizal Genomics Consortium"/>
            <person name="Kohler A."/>
            <person name="Kuo A."/>
            <person name="Nagy L.G."/>
            <person name="Floudas D."/>
            <person name="Copeland A."/>
            <person name="Barry K.W."/>
            <person name="Cichocki N."/>
            <person name="Veneault-Fourrey C."/>
            <person name="LaButti K."/>
            <person name="Lindquist E.A."/>
            <person name="Lipzen A."/>
            <person name="Lundell T."/>
            <person name="Morin E."/>
            <person name="Murat C."/>
            <person name="Riley R."/>
            <person name="Ohm R."/>
            <person name="Sun H."/>
            <person name="Tunlid A."/>
            <person name="Henrissat B."/>
            <person name="Grigoriev I.V."/>
            <person name="Hibbett D.S."/>
            <person name="Martin F."/>
        </authorList>
    </citation>
    <scope>NUCLEOTIDE SEQUENCE [LARGE SCALE GENOMIC DNA]</scope>
    <source>
        <strain evidence="2">441</strain>
    </source>
</reference>